<feature type="transmembrane region" description="Helical" evidence="1">
    <location>
        <begin position="51"/>
        <end position="69"/>
    </location>
</feature>
<keyword evidence="1" id="KW-0472">Membrane</keyword>
<accession>A0A9X6VVW5</accession>
<proteinExistence type="predicted"/>
<reference evidence="2 3" key="1">
    <citation type="submission" date="2017-09" db="EMBL/GenBank/DDBJ databases">
        <title>Large-scale bioinformatics analysis of Bacillus genomes uncovers conserved roles of natural products in bacterial physiology.</title>
        <authorList>
            <consortium name="Agbiome Team Llc"/>
            <person name="Bleich R.M."/>
            <person name="Kirk G.J."/>
            <person name="Santa Maria K.C."/>
            <person name="Allen S.E."/>
            <person name="Farag S."/>
            <person name="Shank E.A."/>
            <person name="Bowers A."/>
        </authorList>
    </citation>
    <scope>NUCLEOTIDE SEQUENCE [LARGE SCALE GENOMIC DNA]</scope>
    <source>
        <strain evidence="2 3">AFS020204</strain>
    </source>
</reference>
<organism evidence="2 3">
    <name type="scientific">Bacillus cereus</name>
    <dbReference type="NCBI Taxonomy" id="1396"/>
    <lineage>
        <taxon>Bacteria</taxon>
        <taxon>Bacillati</taxon>
        <taxon>Bacillota</taxon>
        <taxon>Bacilli</taxon>
        <taxon>Bacillales</taxon>
        <taxon>Bacillaceae</taxon>
        <taxon>Bacillus</taxon>
        <taxon>Bacillus cereus group</taxon>
    </lineage>
</organism>
<evidence type="ECO:0000256" key="1">
    <source>
        <dbReference type="SAM" id="Phobius"/>
    </source>
</evidence>
<protein>
    <submittedName>
        <fullName evidence="2">Uncharacterized protein</fullName>
    </submittedName>
</protein>
<gene>
    <name evidence="2" type="ORF">CN357_21795</name>
</gene>
<dbReference type="EMBL" id="NTSO01000015">
    <property type="protein sequence ID" value="PFF46084.1"/>
    <property type="molecule type" value="Genomic_DNA"/>
</dbReference>
<feature type="transmembrane region" description="Helical" evidence="1">
    <location>
        <begin position="18"/>
        <end position="39"/>
    </location>
</feature>
<evidence type="ECO:0000313" key="2">
    <source>
        <dbReference type="EMBL" id="PFF46084.1"/>
    </source>
</evidence>
<evidence type="ECO:0000313" key="3">
    <source>
        <dbReference type="Proteomes" id="UP000220210"/>
    </source>
</evidence>
<dbReference type="Proteomes" id="UP000220210">
    <property type="component" value="Unassembled WGS sequence"/>
</dbReference>
<name>A0A9X6VVW5_BACCE</name>
<dbReference type="AlphaFoldDB" id="A0A9X6VVW5"/>
<comment type="caution">
    <text evidence="2">The sequence shown here is derived from an EMBL/GenBank/DDBJ whole genome shotgun (WGS) entry which is preliminary data.</text>
</comment>
<keyword evidence="1" id="KW-0812">Transmembrane</keyword>
<keyword evidence="1" id="KW-1133">Transmembrane helix</keyword>
<sequence length="70" mass="8342">MIQILYAYKQFISIQYPFFMWLIYGVQNILLFLFITDINLKRITSSNKVRILLMIGCVFFTIMLLPIGMK</sequence>